<evidence type="ECO:0000313" key="2">
    <source>
        <dbReference type="Proteomes" id="UP000276133"/>
    </source>
</evidence>
<accession>A0A3M7QPI3</accession>
<name>A0A3M7QPI3_BRAPC</name>
<dbReference type="Proteomes" id="UP000276133">
    <property type="component" value="Unassembled WGS sequence"/>
</dbReference>
<dbReference type="EMBL" id="REGN01005466">
    <property type="protein sequence ID" value="RNA13252.1"/>
    <property type="molecule type" value="Genomic_DNA"/>
</dbReference>
<sequence length="150" mass="17020">MSSSHVDQFFYGYNISTFNSSLFKISLVNMILCKFQSCISYQSLQNSANLSEIGFQYVQAEFILQRFCTSLADSDNSKTLLPYNISTVLKNFQRNEKFLSKHTAAYSFIVKTSGSRLDIKSCSSGVQPKASMLKNITALMLSKRALRIWF</sequence>
<protein>
    <submittedName>
        <fullName evidence="1">Uncharacterized protein</fullName>
    </submittedName>
</protein>
<reference evidence="1 2" key="1">
    <citation type="journal article" date="2018" name="Sci. Rep.">
        <title>Genomic signatures of local adaptation to the degree of environmental predictability in rotifers.</title>
        <authorList>
            <person name="Franch-Gras L."/>
            <person name="Hahn C."/>
            <person name="Garcia-Roger E.M."/>
            <person name="Carmona M.J."/>
            <person name="Serra M."/>
            <person name="Gomez A."/>
        </authorList>
    </citation>
    <scope>NUCLEOTIDE SEQUENCE [LARGE SCALE GENOMIC DNA]</scope>
    <source>
        <strain evidence="1">HYR1</strain>
    </source>
</reference>
<dbReference type="AlphaFoldDB" id="A0A3M7QPI3"/>
<organism evidence="1 2">
    <name type="scientific">Brachionus plicatilis</name>
    <name type="common">Marine rotifer</name>
    <name type="synonym">Brachionus muelleri</name>
    <dbReference type="NCBI Taxonomy" id="10195"/>
    <lineage>
        <taxon>Eukaryota</taxon>
        <taxon>Metazoa</taxon>
        <taxon>Spiralia</taxon>
        <taxon>Gnathifera</taxon>
        <taxon>Rotifera</taxon>
        <taxon>Eurotatoria</taxon>
        <taxon>Monogononta</taxon>
        <taxon>Pseudotrocha</taxon>
        <taxon>Ploima</taxon>
        <taxon>Brachionidae</taxon>
        <taxon>Brachionus</taxon>
    </lineage>
</organism>
<comment type="caution">
    <text evidence="1">The sequence shown here is derived from an EMBL/GenBank/DDBJ whole genome shotgun (WGS) entry which is preliminary data.</text>
</comment>
<evidence type="ECO:0000313" key="1">
    <source>
        <dbReference type="EMBL" id="RNA13252.1"/>
    </source>
</evidence>
<keyword evidence="2" id="KW-1185">Reference proteome</keyword>
<proteinExistence type="predicted"/>
<gene>
    <name evidence="1" type="ORF">BpHYR1_045143</name>
</gene>